<dbReference type="Proteomes" id="UP000326757">
    <property type="component" value="Unassembled WGS sequence"/>
</dbReference>
<dbReference type="GO" id="GO:0006629">
    <property type="term" value="P:lipid metabolic process"/>
    <property type="evidence" value="ECO:0007669"/>
    <property type="project" value="TreeGrafter"/>
</dbReference>
<dbReference type="EMBL" id="VIGI01000009">
    <property type="protein sequence ID" value="KAB8296273.1"/>
    <property type="molecule type" value="Genomic_DNA"/>
</dbReference>
<dbReference type="OrthoDB" id="3553653at2759"/>
<gene>
    <name evidence="2" type="ORF">EYC80_009047</name>
</gene>
<dbReference type="GO" id="GO:0016788">
    <property type="term" value="F:hydrolase activity, acting on ester bonds"/>
    <property type="evidence" value="ECO:0007669"/>
    <property type="project" value="InterPro"/>
</dbReference>
<dbReference type="AlphaFoldDB" id="A0A5N6K284"/>
<protein>
    <submittedName>
        <fullName evidence="2">Uncharacterized protein</fullName>
    </submittedName>
</protein>
<dbReference type="InterPro" id="IPR036514">
    <property type="entry name" value="SGNH_hydro_sf"/>
</dbReference>
<accession>A0A5N6K284</accession>
<dbReference type="Gene3D" id="3.40.50.1110">
    <property type="entry name" value="SGNH hydrolase"/>
    <property type="match status" value="1"/>
</dbReference>
<sequence>MPNNDLVIKIDSVIKKIINYGQEATEESFRLYVTGYAQIFNDQDTACNSVIFARTANPTPDGKPHPMMTTELRQEFNWMSLTLNATIQKAVSQNGGSNAKYIDIDVLLGGEHPFCEPGVKEPDLNNPNLCFWHYPYNQNDYNEDPIHPTIKYLNSVQSSNVNNLTWDQNSTLWTDYLNDFWSKVDEEQLNQTLGGNVKILIDPWPDFVGYRARQYISGTGAGTKTVATSSVSTTSSPPTNLPSSSPSSPPAYATGTCCFHLIEAKDCKPVTNNLYANMTLVDNDKKVIYKTPESYFDNNGWGIPINDGNDTTIQGPLPNTIAITGEHENDYIQFIYGTLSWTSKKANGGAQCTTGGWDLRKDPGCGDFLFGKDWPSRNQMDCCFPC</sequence>
<organism evidence="2 3">
    <name type="scientific">Monilinia laxa</name>
    <name type="common">Brown rot fungus</name>
    <name type="synonym">Sclerotinia laxa</name>
    <dbReference type="NCBI Taxonomy" id="61186"/>
    <lineage>
        <taxon>Eukaryota</taxon>
        <taxon>Fungi</taxon>
        <taxon>Dikarya</taxon>
        <taxon>Ascomycota</taxon>
        <taxon>Pezizomycotina</taxon>
        <taxon>Leotiomycetes</taxon>
        <taxon>Helotiales</taxon>
        <taxon>Sclerotiniaceae</taxon>
        <taxon>Monilinia</taxon>
    </lineage>
</organism>
<reference evidence="2 3" key="1">
    <citation type="submission" date="2019-06" db="EMBL/GenBank/DDBJ databases">
        <title>Genome Sequence of the Brown Rot Fungal Pathogen Monilinia laxa.</title>
        <authorList>
            <person name="De Miccolis Angelini R.M."/>
            <person name="Landi L."/>
            <person name="Abate D."/>
            <person name="Pollastro S."/>
            <person name="Romanazzi G."/>
            <person name="Faretra F."/>
        </authorList>
    </citation>
    <scope>NUCLEOTIDE SEQUENCE [LARGE SCALE GENOMIC DNA]</scope>
    <source>
        <strain evidence="2 3">Mlax316</strain>
    </source>
</reference>
<dbReference type="PANTHER" id="PTHR37981">
    <property type="entry name" value="LIPASE 2"/>
    <property type="match status" value="1"/>
</dbReference>
<evidence type="ECO:0000313" key="3">
    <source>
        <dbReference type="Proteomes" id="UP000326757"/>
    </source>
</evidence>
<evidence type="ECO:0000256" key="1">
    <source>
        <dbReference type="SAM" id="MobiDB-lite"/>
    </source>
</evidence>
<dbReference type="SUPFAM" id="SSF52266">
    <property type="entry name" value="SGNH hydrolase"/>
    <property type="match status" value="1"/>
</dbReference>
<proteinExistence type="predicted"/>
<comment type="caution">
    <text evidence="2">The sequence shown here is derived from an EMBL/GenBank/DDBJ whole genome shotgun (WGS) entry which is preliminary data.</text>
</comment>
<dbReference type="PANTHER" id="PTHR37981:SF1">
    <property type="entry name" value="SGNH HYDROLASE-TYPE ESTERASE DOMAIN-CONTAINING PROTEIN"/>
    <property type="match status" value="1"/>
</dbReference>
<dbReference type="InterPro" id="IPR037460">
    <property type="entry name" value="SEST-like"/>
</dbReference>
<feature type="region of interest" description="Disordered" evidence="1">
    <location>
        <begin position="226"/>
        <end position="249"/>
    </location>
</feature>
<evidence type="ECO:0000313" key="2">
    <source>
        <dbReference type="EMBL" id="KAB8296273.1"/>
    </source>
</evidence>
<keyword evidence="3" id="KW-1185">Reference proteome</keyword>
<name>A0A5N6K284_MONLA</name>
<feature type="compositionally biased region" description="Low complexity" evidence="1">
    <location>
        <begin position="228"/>
        <end position="246"/>
    </location>
</feature>